<dbReference type="EMBL" id="SUPL01000007">
    <property type="protein sequence ID" value="TJY33370.1"/>
    <property type="molecule type" value="Genomic_DNA"/>
</dbReference>
<feature type="transmembrane region" description="Helical" evidence="1">
    <location>
        <begin position="115"/>
        <end position="132"/>
    </location>
</feature>
<dbReference type="OrthoDB" id="9178117at2"/>
<feature type="transmembrane region" description="Helical" evidence="1">
    <location>
        <begin position="138"/>
        <end position="157"/>
    </location>
</feature>
<dbReference type="Proteomes" id="UP000307657">
    <property type="component" value="Unassembled WGS sequence"/>
</dbReference>
<feature type="transmembrane region" description="Helical" evidence="1">
    <location>
        <begin position="30"/>
        <end position="51"/>
    </location>
</feature>
<keyword evidence="1" id="KW-1133">Transmembrane helix</keyword>
<keyword evidence="3" id="KW-1185">Reference proteome</keyword>
<evidence type="ECO:0000313" key="3">
    <source>
        <dbReference type="Proteomes" id="UP000307657"/>
    </source>
</evidence>
<comment type="caution">
    <text evidence="2">The sequence shown here is derived from an EMBL/GenBank/DDBJ whole genome shotgun (WGS) entry which is preliminary data.</text>
</comment>
<keyword evidence="1" id="KW-0472">Membrane</keyword>
<feature type="transmembrane region" description="Helical" evidence="1">
    <location>
        <begin position="295"/>
        <end position="310"/>
    </location>
</feature>
<proteinExistence type="predicted"/>
<evidence type="ECO:0000256" key="1">
    <source>
        <dbReference type="SAM" id="Phobius"/>
    </source>
</evidence>
<dbReference type="RefSeq" id="WP_136844548.1">
    <property type="nucleotide sequence ID" value="NZ_SUPL01000007.1"/>
</dbReference>
<keyword evidence="1" id="KW-0812">Transmembrane</keyword>
<organism evidence="2 3">
    <name type="scientific">Pontimicrobium aquaticum</name>
    <dbReference type="NCBI Taxonomy" id="2565367"/>
    <lineage>
        <taxon>Bacteria</taxon>
        <taxon>Pseudomonadati</taxon>
        <taxon>Bacteroidota</taxon>
        <taxon>Flavobacteriia</taxon>
        <taxon>Flavobacteriales</taxon>
        <taxon>Flavobacteriaceae</taxon>
        <taxon>Pontimicrobium</taxon>
    </lineage>
</organism>
<gene>
    <name evidence="2" type="ORF">E5167_12775</name>
</gene>
<accession>A0A4U0EP97</accession>
<sequence length="494" mass="57054">MFLLLNLLLAPSLLVTVSLQNPEIGLGNRFVIIIIAILIALFSRFILMKVMNRGMMSKSKKLKDSELGLQIAEIQNSSSIKFTVLDSDSDFSDTSSNRQEMVNNAKKVMIQQFKLDILIVLVYAIAALVIYADYPLDALQYFLYLTLFLIWTIMRFIGFRHQFKAYQEGLFKFISPIWKMVFVIFQTRWYMLLALIVLLSTLLKSLSGFLFGDYGEGVVFLIPIIFHLVTINRIRSKAKNRPNLKLLILRVFLISKTSMFTFSRLAKFWKHFGSYFTVADPSFYKVYWKRNFKHKFPVIIVFTFLIYTQLENSSIDSGAGSPFGPFIFLMVIAAIVFIIYSRRRMKLNFVSDKEELNKDIEKLIKHPVKLDNTFKEKPMSCHDNTWKLTVNKLVTTANVVLMDLRGFSEKNKGCEFEVNLLLNTVSLDKILFIGYTSALPLIKDVIQRKFKTLEQESPNINITNPNAVIYEVKKESNKETQQILDLLISKAIVN</sequence>
<dbReference type="AlphaFoldDB" id="A0A4U0EP97"/>
<feature type="transmembrane region" description="Helical" evidence="1">
    <location>
        <begin position="322"/>
        <end position="340"/>
    </location>
</feature>
<evidence type="ECO:0000313" key="2">
    <source>
        <dbReference type="EMBL" id="TJY33370.1"/>
    </source>
</evidence>
<protein>
    <submittedName>
        <fullName evidence="2">Uncharacterized protein</fullName>
    </submittedName>
</protein>
<name>A0A4U0EP97_9FLAO</name>
<reference evidence="2 3" key="1">
    <citation type="submission" date="2019-04" db="EMBL/GenBank/DDBJ databases">
        <title>Lacinutrix sp. nov., isolated from marine water.</title>
        <authorList>
            <person name="Kim W."/>
        </authorList>
    </citation>
    <scope>NUCLEOTIDE SEQUENCE [LARGE SCALE GENOMIC DNA]</scope>
    <source>
        <strain evidence="2 3">CAU 1491</strain>
    </source>
</reference>
<feature type="transmembrane region" description="Helical" evidence="1">
    <location>
        <begin position="217"/>
        <end position="234"/>
    </location>
</feature>